<reference evidence="1 2" key="1">
    <citation type="submission" date="2011-11" db="EMBL/GenBank/DDBJ databases">
        <title>Improved High-Quality Draft sequence of Beggiatoa alba B18lD.</title>
        <authorList>
            <consortium name="US DOE Joint Genome Institute"/>
            <person name="Lucas S."/>
            <person name="Han J."/>
            <person name="Lapidus A."/>
            <person name="Cheng J.-F."/>
            <person name="Goodwin L."/>
            <person name="Pitluck S."/>
            <person name="Peters L."/>
            <person name="Mikhailova N."/>
            <person name="Held B."/>
            <person name="Detter J.C."/>
            <person name="Han C."/>
            <person name="Tapia R."/>
            <person name="Land M."/>
            <person name="Hauser L."/>
            <person name="Kyrpides N."/>
            <person name="Ivanova N."/>
            <person name="Pagani I."/>
            <person name="Samuel K."/>
            <person name="Teske A."/>
            <person name="Mueller J."/>
            <person name="Woyke T."/>
        </authorList>
    </citation>
    <scope>NUCLEOTIDE SEQUENCE [LARGE SCALE GENOMIC DNA]</scope>
    <source>
        <strain evidence="1 2">B18LD</strain>
    </source>
</reference>
<evidence type="ECO:0000313" key="2">
    <source>
        <dbReference type="Proteomes" id="UP000005744"/>
    </source>
</evidence>
<gene>
    <name evidence="1" type="ORF">BegalDRAFT_2295</name>
</gene>
<dbReference type="AlphaFoldDB" id="I3CHQ6"/>
<dbReference type="Pfam" id="PF08843">
    <property type="entry name" value="AbiEii"/>
    <property type="match status" value="1"/>
</dbReference>
<evidence type="ECO:0008006" key="3">
    <source>
        <dbReference type="Google" id="ProtNLM"/>
    </source>
</evidence>
<dbReference type="EMBL" id="JH600070">
    <property type="protein sequence ID" value="EIJ43149.1"/>
    <property type="molecule type" value="Genomic_DNA"/>
</dbReference>
<protein>
    <recommendedName>
        <fullName evidence="3">Nucleotidyl transferase AbiEii/AbiGii toxin family protein</fullName>
    </recommendedName>
</protein>
<dbReference type="Proteomes" id="UP000005744">
    <property type="component" value="Unassembled WGS sequence"/>
</dbReference>
<dbReference type="InterPro" id="IPR014942">
    <property type="entry name" value="AbiEii"/>
</dbReference>
<name>I3CHQ6_9GAMM</name>
<dbReference type="RefSeq" id="WP_002690098.1">
    <property type="nucleotide sequence ID" value="NZ_JH600070.1"/>
</dbReference>
<sequence length="296" mass="34507">MYLTHQNIEQWVSSSPQAQLPFRQAIHIILKAISNTETLRPFMIMKGGMLLGIFYQNDRYTKDIDFSTGQKLADIDVATFLQTFNDAMDIAETEVNYGMKCKCQSHEIKPNAIGTFPTIVIKIGYAYKNGMNLKQLEKPFSTIIQIDYSLNEPCYNIDSIYIDSETTIQVYALIDVIAEKFRSVLQQKIRKRNREQDIYDLNFLIDNFQDVYTDMKYKILDTLHKKSIGKNLEPLLHQNGMRDPEVKRRSGERYQDLTTTVESLPAFEPTYEKVTQFFESLPWDKFNQQTNKSLIK</sequence>
<dbReference type="STRING" id="395493.BegalDRAFT_2295"/>
<organism evidence="1 2">
    <name type="scientific">Beggiatoa alba B18LD</name>
    <dbReference type="NCBI Taxonomy" id="395493"/>
    <lineage>
        <taxon>Bacteria</taxon>
        <taxon>Pseudomonadati</taxon>
        <taxon>Pseudomonadota</taxon>
        <taxon>Gammaproteobacteria</taxon>
        <taxon>Thiotrichales</taxon>
        <taxon>Thiotrichaceae</taxon>
        <taxon>Beggiatoa</taxon>
    </lineage>
</organism>
<dbReference type="Gene3D" id="3.10.450.620">
    <property type="entry name" value="JHP933, nucleotidyltransferase-like core domain"/>
    <property type="match status" value="1"/>
</dbReference>
<dbReference type="HOGENOM" id="CLU_972640_0_0_6"/>
<evidence type="ECO:0000313" key="1">
    <source>
        <dbReference type="EMBL" id="EIJ43149.1"/>
    </source>
</evidence>
<accession>I3CHQ6</accession>
<keyword evidence="2" id="KW-1185">Reference proteome</keyword>
<proteinExistence type="predicted"/>
<dbReference type="OrthoDB" id="9125135at2"/>
<dbReference type="eggNOG" id="ENOG502Z8K5">
    <property type="taxonomic scope" value="Bacteria"/>
</dbReference>